<dbReference type="FunFam" id="3.30.430.20:FF:000001">
    <property type="entry name" value="cysteine-rich repeat secretory protein 3"/>
    <property type="match status" value="1"/>
</dbReference>
<evidence type="ECO:0000256" key="9">
    <source>
        <dbReference type="ARBA" id="ARBA00022989"/>
    </source>
</evidence>
<keyword evidence="3" id="KW-1003">Cell membrane</keyword>
<keyword evidence="10 14" id="KW-0472">Membrane</keyword>
<keyword evidence="4" id="KW-0945">Host-virus interaction</keyword>
<dbReference type="GO" id="GO:0009506">
    <property type="term" value="C:plasmodesma"/>
    <property type="evidence" value="ECO:0000318"/>
    <property type="project" value="GO_Central"/>
</dbReference>
<dbReference type="Proteomes" id="UP000235145">
    <property type="component" value="Unassembled WGS sequence"/>
</dbReference>
<keyword evidence="11" id="KW-1015">Disulfide bond</keyword>
<evidence type="ECO:0000256" key="10">
    <source>
        <dbReference type="ARBA" id="ARBA00023136"/>
    </source>
</evidence>
<feature type="domain" description="Gnk2-homologous" evidence="16">
    <location>
        <begin position="27"/>
        <end position="133"/>
    </location>
</feature>
<dbReference type="FunFam" id="3.30.430.20:FF:000008">
    <property type="entry name" value="cysteine-rich repeat secretory protein 3"/>
    <property type="match status" value="1"/>
</dbReference>
<name>A0A9R1UJ40_LACSA</name>
<dbReference type="Gene3D" id="3.30.430.20">
    <property type="entry name" value="Gnk2 domain, C-X8-C-X2-C motif"/>
    <property type="match status" value="2"/>
</dbReference>
<dbReference type="AlphaFoldDB" id="A0A9R1UJ40"/>
<feature type="transmembrane region" description="Helical" evidence="14">
    <location>
        <begin position="274"/>
        <end position="294"/>
    </location>
</feature>
<keyword evidence="7" id="KW-0677">Repeat</keyword>
<dbReference type="CDD" id="cd23509">
    <property type="entry name" value="Gnk2-like"/>
    <property type="match status" value="2"/>
</dbReference>
<evidence type="ECO:0000256" key="13">
    <source>
        <dbReference type="ARBA" id="ARBA00038393"/>
    </source>
</evidence>
<dbReference type="GO" id="GO:0005886">
    <property type="term" value="C:plasma membrane"/>
    <property type="evidence" value="ECO:0007669"/>
    <property type="project" value="UniProtKB-SubCell"/>
</dbReference>
<keyword evidence="8" id="KW-0965">Cell junction</keyword>
<evidence type="ECO:0000256" key="7">
    <source>
        <dbReference type="ARBA" id="ARBA00022737"/>
    </source>
</evidence>
<keyword evidence="2" id="KW-0813">Transport</keyword>
<keyword evidence="9 14" id="KW-1133">Transmembrane helix</keyword>
<evidence type="ECO:0000256" key="14">
    <source>
        <dbReference type="SAM" id="Phobius"/>
    </source>
</evidence>
<evidence type="ECO:0000313" key="17">
    <source>
        <dbReference type="EMBL" id="KAJ0188206.1"/>
    </source>
</evidence>
<evidence type="ECO:0000256" key="8">
    <source>
        <dbReference type="ARBA" id="ARBA00022949"/>
    </source>
</evidence>
<dbReference type="PROSITE" id="PS51473">
    <property type="entry name" value="GNK2"/>
    <property type="match status" value="2"/>
</dbReference>
<evidence type="ECO:0000259" key="16">
    <source>
        <dbReference type="PROSITE" id="PS51473"/>
    </source>
</evidence>
<feature type="chain" id="PRO_5040225456" description="Gnk2-homologous domain-containing protein" evidence="15">
    <location>
        <begin position="25"/>
        <end position="350"/>
    </location>
</feature>
<proteinExistence type="inferred from homology"/>
<gene>
    <name evidence="17" type="ORF">LSAT_V11C900459600</name>
</gene>
<dbReference type="InterPro" id="IPR051378">
    <property type="entry name" value="Cell2Cell_Antifungal"/>
</dbReference>
<reference evidence="17 18" key="1">
    <citation type="journal article" date="2017" name="Nat. Commun.">
        <title>Genome assembly with in vitro proximity ligation data and whole-genome triplication in lettuce.</title>
        <authorList>
            <person name="Reyes-Chin-Wo S."/>
            <person name="Wang Z."/>
            <person name="Yang X."/>
            <person name="Kozik A."/>
            <person name="Arikit S."/>
            <person name="Song C."/>
            <person name="Xia L."/>
            <person name="Froenicke L."/>
            <person name="Lavelle D.O."/>
            <person name="Truco M.J."/>
            <person name="Xia R."/>
            <person name="Zhu S."/>
            <person name="Xu C."/>
            <person name="Xu H."/>
            <person name="Xu X."/>
            <person name="Cox K."/>
            <person name="Korf I."/>
            <person name="Meyers B.C."/>
            <person name="Michelmore R.W."/>
        </authorList>
    </citation>
    <scope>NUCLEOTIDE SEQUENCE [LARGE SCALE GENOMIC DNA]</scope>
    <source>
        <strain evidence="18">cv. Salinas</strain>
        <tissue evidence="17">Seedlings</tissue>
    </source>
</reference>
<feature type="signal peptide" evidence="15">
    <location>
        <begin position="1"/>
        <end position="24"/>
    </location>
</feature>
<comment type="subcellular location">
    <subcellularLocation>
        <location evidence="12">Cell junction</location>
        <location evidence="12">Plasmodesma</location>
    </subcellularLocation>
    <subcellularLocation>
        <location evidence="1">Cell membrane</location>
        <topology evidence="1">Single-pass type I membrane protein</topology>
    </subcellularLocation>
</comment>
<dbReference type="GO" id="GO:0010497">
    <property type="term" value="P:plasmodesmata-mediated intercellular transport"/>
    <property type="evidence" value="ECO:0000318"/>
    <property type="project" value="GO_Central"/>
</dbReference>
<organism evidence="17 18">
    <name type="scientific">Lactuca sativa</name>
    <name type="common">Garden lettuce</name>
    <dbReference type="NCBI Taxonomy" id="4236"/>
    <lineage>
        <taxon>Eukaryota</taxon>
        <taxon>Viridiplantae</taxon>
        <taxon>Streptophyta</taxon>
        <taxon>Embryophyta</taxon>
        <taxon>Tracheophyta</taxon>
        <taxon>Spermatophyta</taxon>
        <taxon>Magnoliopsida</taxon>
        <taxon>eudicotyledons</taxon>
        <taxon>Gunneridae</taxon>
        <taxon>Pentapetalae</taxon>
        <taxon>asterids</taxon>
        <taxon>campanulids</taxon>
        <taxon>Asterales</taxon>
        <taxon>Asteraceae</taxon>
        <taxon>Cichorioideae</taxon>
        <taxon>Cichorieae</taxon>
        <taxon>Lactucinae</taxon>
        <taxon>Lactuca</taxon>
    </lineage>
</organism>
<evidence type="ECO:0000256" key="6">
    <source>
        <dbReference type="ARBA" id="ARBA00022729"/>
    </source>
</evidence>
<keyword evidence="18" id="KW-1185">Reference proteome</keyword>
<dbReference type="Pfam" id="PF01657">
    <property type="entry name" value="Stress-antifung"/>
    <property type="match status" value="2"/>
</dbReference>
<evidence type="ECO:0000313" key="18">
    <source>
        <dbReference type="Proteomes" id="UP000235145"/>
    </source>
</evidence>
<evidence type="ECO:0000256" key="5">
    <source>
        <dbReference type="ARBA" id="ARBA00022692"/>
    </source>
</evidence>
<comment type="similarity">
    <text evidence="13">Belongs to the cysteine-rich repeat secretory protein family. Plasmodesmata-located proteins (PDLD) subfamily.</text>
</comment>
<keyword evidence="6 15" id="KW-0732">Signal</keyword>
<evidence type="ECO:0000256" key="1">
    <source>
        <dbReference type="ARBA" id="ARBA00004251"/>
    </source>
</evidence>
<dbReference type="InterPro" id="IPR002902">
    <property type="entry name" value="GNK2"/>
</dbReference>
<evidence type="ECO:0000256" key="11">
    <source>
        <dbReference type="ARBA" id="ARBA00023157"/>
    </source>
</evidence>
<evidence type="ECO:0000256" key="3">
    <source>
        <dbReference type="ARBA" id="ARBA00022475"/>
    </source>
</evidence>
<dbReference type="EMBL" id="NBSK02000009">
    <property type="protein sequence ID" value="KAJ0188206.1"/>
    <property type="molecule type" value="Genomic_DNA"/>
</dbReference>
<evidence type="ECO:0000256" key="2">
    <source>
        <dbReference type="ARBA" id="ARBA00022448"/>
    </source>
</evidence>
<dbReference type="InterPro" id="IPR038408">
    <property type="entry name" value="GNK2_sf"/>
</dbReference>
<sequence>MGLPLTTPLFLLVLSICSSTSSYADLTTFVYKGCANQKFEDPSGISSQNLKSLYANLISQSSTTNFYNTTTGNAQLTTSITGVYQCRGDLSNSDCNTCVKKIPETIEKVCGGDTIAARVQLDGCYMRYEVVGFPPASATELLYKQCASNRASGSGFDERLESALEQIEKGIGNGKGYYAAEYQSVAVLGQCEGDLGNADCVNCVKTAAENGRSACGSSLSGRIYLQQCYIGYTYYPNGVPGSGTGSGGGGGGGIDTGVMETGGGGGRHNTQKTVAIVIGGLAGLFLGIAFLLVLKSAFKKKKDKYSHSHGEKKRWQPFEFIHLFMPLNPSQVSLTNLSYWHMHALRINSS</sequence>
<dbReference type="GO" id="GO:0046739">
    <property type="term" value="P:transport of virus in multicellular host"/>
    <property type="evidence" value="ECO:0000318"/>
    <property type="project" value="GO_Central"/>
</dbReference>
<feature type="domain" description="Gnk2-homologous" evidence="16">
    <location>
        <begin position="138"/>
        <end position="237"/>
    </location>
</feature>
<accession>A0A9R1UJ40</accession>
<dbReference type="PANTHER" id="PTHR32080:SF36">
    <property type="entry name" value="PLASMODESMATA-LOCATED PROTEIN 1"/>
    <property type="match status" value="1"/>
</dbReference>
<comment type="caution">
    <text evidence="17">The sequence shown here is derived from an EMBL/GenBank/DDBJ whole genome shotgun (WGS) entry which is preliminary data.</text>
</comment>
<keyword evidence="5 14" id="KW-0812">Transmembrane</keyword>
<evidence type="ECO:0000256" key="12">
    <source>
        <dbReference type="ARBA" id="ARBA00024184"/>
    </source>
</evidence>
<evidence type="ECO:0000256" key="15">
    <source>
        <dbReference type="SAM" id="SignalP"/>
    </source>
</evidence>
<dbReference type="PANTHER" id="PTHR32080">
    <property type="entry name" value="ANTIFUNGAL PROTEIN GINKBILOBIN-2-LIKE"/>
    <property type="match status" value="1"/>
</dbReference>
<evidence type="ECO:0000256" key="4">
    <source>
        <dbReference type="ARBA" id="ARBA00022581"/>
    </source>
</evidence>
<protein>
    <recommendedName>
        <fullName evidence="16">Gnk2-homologous domain-containing protein</fullName>
    </recommendedName>
</protein>